<dbReference type="OrthoDB" id="299997at2759"/>
<protein>
    <recommendedName>
        <fullName evidence="3">VWFA domain-containing protein</fullName>
    </recommendedName>
</protein>
<evidence type="ECO:0000313" key="1">
    <source>
        <dbReference type="EMBL" id="VEL25477.1"/>
    </source>
</evidence>
<dbReference type="InterPro" id="IPR036465">
    <property type="entry name" value="vWFA_dom_sf"/>
</dbReference>
<name>A0A3S5BIH1_9PLAT</name>
<dbReference type="AlphaFoldDB" id="A0A3S5BIH1"/>
<dbReference type="PANTHER" id="PTHR46478">
    <property type="entry name" value="VON WILLEBRAND FACTOR A DOMAIN-CONTAINING PROTEIN 3A"/>
    <property type="match status" value="1"/>
</dbReference>
<proteinExistence type="predicted"/>
<reference evidence="1" key="1">
    <citation type="submission" date="2018-11" db="EMBL/GenBank/DDBJ databases">
        <authorList>
            <consortium name="Pathogen Informatics"/>
        </authorList>
    </citation>
    <scope>NUCLEOTIDE SEQUENCE</scope>
</reference>
<keyword evidence="2" id="KW-1185">Reference proteome</keyword>
<dbReference type="PANTHER" id="PTHR46478:SF1">
    <property type="entry name" value="VON WILLEBRAND FACTOR A DOMAIN-CONTAINING PROTEIN 3A"/>
    <property type="match status" value="1"/>
</dbReference>
<gene>
    <name evidence="1" type="ORF">PXEA_LOCUS18917</name>
</gene>
<accession>A0A3S5BIH1</accession>
<dbReference type="Proteomes" id="UP000784294">
    <property type="component" value="Unassembled WGS sequence"/>
</dbReference>
<comment type="caution">
    <text evidence="1">The sequence shown here is derived from an EMBL/GenBank/DDBJ whole genome shotgun (WGS) entry which is preliminary data.</text>
</comment>
<dbReference type="SUPFAM" id="SSF53300">
    <property type="entry name" value="vWA-like"/>
    <property type="match status" value="1"/>
</dbReference>
<sequence length="104" mass="11927">MTGSRRLFGTLIEKRLLFLLDLSAGNAPYFMHIQQALRSLFEEQIIQSDAFNLITFGGCKIRSFRPHLVETNAANLQKAWLWIRKRRCGGTRNLLGALRFDISS</sequence>
<organism evidence="1 2">
    <name type="scientific">Protopolystoma xenopodis</name>
    <dbReference type="NCBI Taxonomy" id="117903"/>
    <lineage>
        <taxon>Eukaryota</taxon>
        <taxon>Metazoa</taxon>
        <taxon>Spiralia</taxon>
        <taxon>Lophotrochozoa</taxon>
        <taxon>Platyhelminthes</taxon>
        <taxon>Monogenea</taxon>
        <taxon>Polyopisthocotylea</taxon>
        <taxon>Polystomatidea</taxon>
        <taxon>Polystomatidae</taxon>
        <taxon>Protopolystoma</taxon>
    </lineage>
</organism>
<evidence type="ECO:0000313" key="2">
    <source>
        <dbReference type="Proteomes" id="UP000784294"/>
    </source>
</evidence>
<evidence type="ECO:0008006" key="3">
    <source>
        <dbReference type="Google" id="ProtNLM"/>
    </source>
</evidence>
<dbReference type="EMBL" id="CAAALY010074201">
    <property type="protein sequence ID" value="VEL25477.1"/>
    <property type="molecule type" value="Genomic_DNA"/>
</dbReference>